<dbReference type="Proteomes" id="UP000585437">
    <property type="component" value="Unassembled WGS sequence"/>
</dbReference>
<name>A0A7X0JJU9_9HYPH</name>
<reference evidence="1 2" key="1">
    <citation type="submission" date="2020-08" db="EMBL/GenBank/DDBJ databases">
        <title>The Agave Microbiome: Exploring the role of microbial communities in plant adaptations to desert environments.</title>
        <authorList>
            <person name="Partida-Martinez L.P."/>
        </authorList>
    </citation>
    <scope>NUCLEOTIDE SEQUENCE [LARGE SCALE GENOMIC DNA]</scope>
    <source>
        <strain evidence="1 2">AS3.12</strain>
    </source>
</reference>
<evidence type="ECO:0000313" key="2">
    <source>
        <dbReference type="Proteomes" id="UP000585437"/>
    </source>
</evidence>
<proteinExistence type="predicted"/>
<protein>
    <recommendedName>
        <fullName evidence="3">Transcriptional regulator</fullName>
    </recommendedName>
</protein>
<sequence>MKKQSKPVEEKDASFGRSVNRKVSVLLAEIEKEDVPDRLLGLALQLQKELSEKLDGKGS</sequence>
<accession>A0A7X0JJU9</accession>
<organism evidence="1 2">
    <name type="scientific">Rhizobium soli</name>
    <dbReference type="NCBI Taxonomy" id="424798"/>
    <lineage>
        <taxon>Bacteria</taxon>
        <taxon>Pseudomonadati</taxon>
        <taxon>Pseudomonadota</taxon>
        <taxon>Alphaproteobacteria</taxon>
        <taxon>Hyphomicrobiales</taxon>
        <taxon>Rhizobiaceae</taxon>
        <taxon>Rhizobium/Agrobacterium group</taxon>
        <taxon>Rhizobium</taxon>
    </lineage>
</organism>
<keyword evidence="2" id="KW-1185">Reference proteome</keyword>
<dbReference type="RefSeq" id="WP_062461446.1">
    <property type="nucleotide sequence ID" value="NZ_JACHBU010000003.1"/>
</dbReference>
<evidence type="ECO:0008006" key="3">
    <source>
        <dbReference type="Google" id="ProtNLM"/>
    </source>
</evidence>
<dbReference type="AlphaFoldDB" id="A0A7X0JJU9"/>
<comment type="caution">
    <text evidence="1">The sequence shown here is derived from an EMBL/GenBank/DDBJ whole genome shotgun (WGS) entry which is preliminary data.</text>
</comment>
<dbReference type="EMBL" id="JACHBU010000003">
    <property type="protein sequence ID" value="MBB6508545.1"/>
    <property type="molecule type" value="Genomic_DNA"/>
</dbReference>
<gene>
    <name evidence="1" type="ORF">F4695_001894</name>
</gene>
<evidence type="ECO:0000313" key="1">
    <source>
        <dbReference type="EMBL" id="MBB6508545.1"/>
    </source>
</evidence>